<keyword evidence="4" id="KW-0460">Magnesium</keyword>
<dbReference type="GO" id="GO:0016020">
    <property type="term" value="C:membrane"/>
    <property type="evidence" value="ECO:0007669"/>
    <property type="project" value="InterPro"/>
</dbReference>
<feature type="non-terminal residue" evidence="10">
    <location>
        <position position="109"/>
    </location>
</feature>
<proteinExistence type="predicted"/>
<dbReference type="Pfam" id="PF03030">
    <property type="entry name" value="H_PPase"/>
    <property type="match status" value="1"/>
</dbReference>
<evidence type="ECO:0000256" key="2">
    <source>
        <dbReference type="ARBA" id="ARBA00022448"/>
    </source>
</evidence>
<evidence type="ECO:0000256" key="1">
    <source>
        <dbReference type="ARBA" id="ARBA00004127"/>
    </source>
</evidence>
<organism evidence="10 11">
    <name type="scientific">Sorangium cellulosum</name>
    <name type="common">Polyangium cellulosum</name>
    <dbReference type="NCBI Taxonomy" id="56"/>
    <lineage>
        <taxon>Bacteria</taxon>
        <taxon>Pseudomonadati</taxon>
        <taxon>Myxococcota</taxon>
        <taxon>Polyangia</taxon>
        <taxon>Polyangiales</taxon>
        <taxon>Polyangiaceae</taxon>
        <taxon>Sorangium</taxon>
    </lineage>
</organism>
<dbReference type="GO" id="GO:0012505">
    <property type="term" value="C:endomembrane system"/>
    <property type="evidence" value="ECO:0007669"/>
    <property type="project" value="UniProtKB-SubCell"/>
</dbReference>
<evidence type="ECO:0000256" key="9">
    <source>
        <dbReference type="SAM" id="Phobius"/>
    </source>
</evidence>
<keyword evidence="7" id="KW-0406">Ion transport</keyword>
<evidence type="ECO:0000256" key="5">
    <source>
        <dbReference type="ARBA" id="ARBA00022967"/>
    </source>
</evidence>
<dbReference type="GO" id="GO:0009678">
    <property type="term" value="F:diphosphate hydrolysis-driven proton transmembrane transporter activity"/>
    <property type="evidence" value="ECO:0007669"/>
    <property type="project" value="InterPro"/>
</dbReference>
<evidence type="ECO:0000256" key="6">
    <source>
        <dbReference type="ARBA" id="ARBA00022989"/>
    </source>
</evidence>
<accession>A0A150SUF4</accession>
<sequence>MTELALILSGGLIGLAFAAYLARWVVARPAVEPEMQRVAALIQGVAEAYFRRQSSVIAAVSAMLGGAIFLAYGLLRRAGENNPVPALELGVWLTLSFAVGAASAVATGR</sequence>
<keyword evidence="2" id="KW-0813">Transport</keyword>
<name>A0A150SUF4_SORCE</name>
<dbReference type="EMBL" id="JEMB01000577">
    <property type="protein sequence ID" value="KYF96033.1"/>
    <property type="molecule type" value="Genomic_DNA"/>
</dbReference>
<keyword evidence="8 9" id="KW-0472">Membrane</keyword>
<evidence type="ECO:0000256" key="7">
    <source>
        <dbReference type="ARBA" id="ARBA00023065"/>
    </source>
</evidence>
<keyword evidence="5" id="KW-1278">Translocase</keyword>
<dbReference type="AlphaFoldDB" id="A0A150SUF4"/>
<comment type="caution">
    <text evidence="10">The sequence shown here is derived from an EMBL/GenBank/DDBJ whole genome shotgun (WGS) entry which is preliminary data.</text>
</comment>
<evidence type="ECO:0000256" key="3">
    <source>
        <dbReference type="ARBA" id="ARBA00022692"/>
    </source>
</evidence>
<evidence type="ECO:0008006" key="12">
    <source>
        <dbReference type="Google" id="ProtNLM"/>
    </source>
</evidence>
<evidence type="ECO:0000256" key="4">
    <source>
        <dbReference type="ARBA" id="ARBA00022842"/>
    </source>
</evidence>
<keyword evidence="3 9" id="KW-0812">Transmembrane</keyword>
<dbReference type="InterPro" id="IPR004131">
    <property type="entry name" value="PPase-energised_H-pump"/>
</dbReference>
<comment type="subcellular location">
    <subcellularLocation>
        <location evidence="1">Endomembrane system</location>
        <topology evidence="1">Multi-pass membrane protein</topology>
    </subcellularLocation>
</comment>
<protein>
    <recommendedName>
        <fullName evidence="12">Sodium-translocating pyrophosphatase</fullName>
    </recommendedName>
</protein>
<gene>
    <name evidence="10" type="ORF">BE17_38405</name>
</gene>
<evidence type="ECO:0000313" key="11">
    <source>
        <dbReference type="Proteomes" id="UP000075635"/>
    </source>
</evidence>
<dbReference type="GO" id="GO:0004427">
    <property type="term" value="F:inorganic diphosphate phosphatase activity"/>
    <property type="evidence" value="ECO:0007669"/>
    <property type="project" value="InterPro"/>
</dbReference>
<reference evidence="10 11" key="1">
    <citation type="submission" date="2014-02" db="EMBL/GenBank/DDBJ databases">
        <title>The small core and large imbalanced accessory genome model reveals a collaborative survival strategy of Sorangium cellulosum strains in nature.</title>
        <authorList>
            <person name="Han K."/>
            <person name="Peng R."/>
            <person name="Blom J."/>
            <person name="Li Y.-Z."/>
        </authorList>
    </citation>
    <scope>NUCLEOTIDE SEQUENCE [LARGE SCALE GENOMIC DNA]</scope>
    <source>
        <strain evidence="10 11">So0011-07</strain>
    </source>
</reference>
<feature type="transmembrane region" description="Helical" evidence="9">
    <location>
        <begin position="56"/>
        <end position="75"/>
    </location>
</feature>
<keyword evidence="6 9" id="KW-1133">Transmembrane helix</keyword>
<evidence type="ECO:0000256" key="8">
    <source>
        <dbReference type="ARBA" id="ARBA00023136"/>
    </source>
</evidence>
<dbReference type="Proteomes" id="UP000075635">
    <property type="component" value="Unassembled WGS sequence"/>
</dbReference>
<evidence type="ECO:0000313" key="10">
    <source>
        <dbReference type="EMBL" id="KYF96033.1"/>
    </source>
</evidence>
<feature type="transmembrane region" description="Helical" evidence="9">
    <location>
        <begin position="87"/>
        <end position="106"/>
    </location>
</feature>